<gene>
    <name evidence="2" type="ORF">PYCCODRAFT_546257</name>
</gene>
<evidence type="ECO:0000313" key="3">
    <source>
        <dbReference type="Proteomes" id="UP000193067"/>
    </source>
</evidence>
<sequence>MPSIDKLALDADAKTSSCPLHGRHLHSTRSLRPCKDRWYVVCGCTEAIGVWEDAWEDWEERAEGGKRDLLRLIYCGGQNETQMRGGTATWGVLLVRTGGRQETIKGEGGVAEEAACSETVLDVVDSELGVYVHTMQRMWSTYLDSNTSSGHGHHGRGTPSPVPPMVCTCELLKHAAAPHHRPLTPPPPPFLLSSSLHPPALSSRLCPVSHNTALRPLPPTGHPPRLPIPPSSPASLSIHFPPPAVLAVSPMQRGA</sequence>
<feature type="compositionally biased region" description="Pro residues" evidence="1">
    <location>
        <begin position="216"/>
        <end position="232"/>
    </location>
</feature>
<dbReference type="Proteomes" id="UP000193067">
    <property type="component" value="Unassembled WGS sequence"/>
</dbReference>
<organism evidence="2 3">
    <name type="scientific">Trametes coccinea (strain BRFM310)</name>
    <name type="common">Pycnoporus coccineus</name>
    <dbReference type="NCBI Taxonomy" id="1353009"/>
    <lineage>
        <taxon>Eukaryota</taxon>
        <taxon>Fungi</taxon>
        <taxon>Dikarya</taxon>
        <taxon>Basidiomycota</taxon>
        <taxon>Agaricomycotina</taxon>
        <taxon>Agaricomycetes</taxon>
        <taxon>Polyporales</taxon>
        <taxon>Polyporaceae</taxon>
        <taxon>Trametes</taxon>
    </lineage>
</organism>
<accession>A0A1Y2IIX0</accession>
<reference evidence="2 3" key="1">
    <citation type="journal article" date="2015" name="Biotechnol. Biofuels">
        <title>Enhanced degradation of softwood versus hardwood by the white-rot fungus Pycnoporus coccineus.</title>
        <authorList>
            <person name="Couturier M."/>
            <person name="Navarro D."/>
            <person name="Chevret D."/>
            <person name="Henrissat B."/>
            <person name="Piumi F."/>
            <person name="Ruiz-Duenas F.J."/>
            <person name="Martinez A.T."/>
            <person name="Grigoriev I.V."/>
            <person name="Riley R."/>
            <person name="Lipzen A."/>
            <person name="Berrin J.G."/>
            <person name="Master E.R."/>
            <person name="Rosso M.N."/>
        </authorList>
    </citation>
    <scope>NUCLEOTIDE SEQUENCE [LARGE SCALE GENOMIC DNA]</scope>
    <source>
        <strain evidence="2 3">BRFM310</strain>
    </source>
</reference>
<keyword evidence="3" id="KW-1185">Reference proteome</keyword>
<evidence type="ECO:0000256" key="1">
    <source>
        <dbReference type="SAM" id="MobiDB-lite"/>
    </source>
</evidence>
<evidence type="ECO:0000313" key="2">
    <source>
        <dbReference type="EMBL" id="OSD01120.1"/>
    </source>
</evidence>
<feature type="region of interest" description="Disordered" evidence="1">
    <location>
        <begin position="212"/>
        <end position="232"/>
    </location>
</feature>
<protein>
    <submittedName>
        <fullName evidence="2">Uncharacterized protein</fullName>
    </submittedName>
</protein>
<proteinExistence type="predicted"/>
<dbReference type="EMBL" id="KZ084113">
    <property type="protein sequence ID" value="OSD01120.1"/>
    <property type="molecule type" value="Genomic_DNA"/>
</dbReference>
<name>A0A1Y2IIX0_TRAC3</name>
<dbReference type="AlphaFoldDB" id="A0A1Y2IIX0"/>